<dbReference type="CDD" id="cd03143">
    <property type="entry name" value="A4_beta-galactosidase_middle_domain"/>
    <property type="match status" value="1"/>
</dbReference>
<dbReference type="SUPFAM" id="SSF51445">
    <property type="entry name" value="(Trans)glycosidases"/>
    <property type="match status" value="1"/>
</dbReference>
<name>A0ABT2UPH9_9BACL</name>
<protein>
    <submittedName>
        <fullName evidence="1">Family 10 glycosylhydrolase</fullName>
    </submittedName>
</protein>
<keyword evidence="2" id="KW-1185">Reference proteome</keyword>
<dbReference type="Gene3D" id="3.40.50.880">
    <property type="match status" value="1"/>
</dbReference>
<dbReference type="EMBL" id="JAOQIO010000106">
    <property type="protein sequence ID" value="MCU6796548.1"/>
    <property type="molecule type" value="Genomic_DNA"/>
</dbReference>
<dbReference type="InterPro" id="IPR028212">
    <property type="entry name" value="GHL6"/>
</dbReference>
<organism evidence="1 2">
    <name type="scientific">Paenibacillus baimaensis</name>
    <dbReference type="NCBI Taxonomy" id="2982185"/>
    <lineage>
        <taxon>Bacteria</taxon>
        <taxon>Bacillati</taxon>
        <taxon>Bacillota</taxon>
        <taxon>Bacilli</taxon>
        <taxon>Bacillales</taxon>
        <taxon>Paenibacillaceae</taxon>
        <taxon>Paenibacillus</taxon>
    </lineage>
</organism>
<gene>
    <name evidence="1" type="ORF">OB236_30930</name>
</gene>
<accession>A0ABT2UPH9</accession>
<sequence>MRLIQTNLREIDVLSDPDEFVSSLKPFSANVLLLNVGGIVANYPTELDFQYRNPLLVNDFVGEILERVHANGMRLIARFDFSRLNEAIALKHPEWLYKSVKGETINYNGQVHTAFNGWYQQEGSIQIMTEAVKKYPIDGVFINMHGYVTHDYSYNHYGICQSDSDQARFQQLFGHPQLPLTADSLDPVYRDYEKFKQQTVAELFRRRAQAVKAVNPNVAICNYTPEGTDIFRMESNTGIDRQLPEFNYSASHHVNMVMNSWEHMAVSNSAVHFVDFAMRHSAVSAHHTCARLAQDLIHGGWLDFYVIGTLNNQDDRLCMESVKELYGFHRDNERHYTNIASLSDVCLIFPQNSSYYGSIKEFQGLFRILSEQHILFDVIHDSILEDPSTLDKLSAYQAVLLPDARNLSGTACSVLDSYVQSGGKLLATGGSSICDEKGTPFHEYRLASLGVDRIEQTYPRQQGAYFRVKPEDKERLQGFEDLDIMYLYDEFFQAHCKAQSTSFLGYIPPCMFGPPEKCYYTVITDTPGLIHHSYGKGSTALIPWTIGKHYEKLSNHAHSKLVLSALIDLLQVERRLLINTYPTVEVTSHLKKEDGSTLIHLVNLSGQLGTAFHPPMPIQSIEIELAVERKPSSIYTLKSKQLLDFAVSSEQSVIFKLPELQLFETIVIEY</sequence>
<dbReference type="Pfam" id="PF14871">
    <property type="entry name" value="GHL6"/>
    <property type="match status" value="1"/>
</dbReference>
<dbReference type="SUPFAM" id="SSF52317">
    <property type="entry name" value="Class I glutamine amidotransferase-like"/>
    <property type="match status" value="1"/>
</dbReference>
<evidence type="ECO:0000313" key="2">
    <source>
        <dbReference type="Proteomes" id="UP001652445"/>
    </source>
</evidence>
<evidence type="ECO:0000313" key="1">
    <source>
        <dbReference type="EMBL" id="MCU6796548.1"/>
    </source>
</evidence>
<dbReference type="InterPro" id="IPR029062">
    <property type="entry name" value="Class_I_gatase-like"/>
</dbReference>
<reference evidence="1 2" key="1">
    <citation type="submission" date="2022-09" db="EMBL/GenBank/DDBJ databases">
        <authorList>
            <person name="Han X.L."/>
            <person name="Wang Q."/>
            <person name="Lu T."/>
        </authorList>
    </citation>
    <scope>NUCLEOTIDE SEQUENCE [LARGE SCALE GENOMIC DNA]</scope>
    <source>
        <strain evidence="1 2">WQ 127069</strain>
    </source>
</reference>
<comment type="caution">
    <text evidence="1">The sequence shown here is derived from an EMBL/GenBank/DDBJ whole genome shotgun (WGS) entry which is preliminary data.</text>
</comment>
<dbReference type="Proteomes" id="UP001652445">
    <property type="component" value="Unassembled WGS sequence"/>
</dbReference>
<dbReference type="RefSeq" id="WP_262687387.1">
    <property type="nucleotide sequence ID" value="NZ_JAOQIO010000106.1"/>
</dbReference>
<proteinExistence type="predicted"/>
<dbReference type="InterPro" id="IPR017853">
    <property type="entry name" value="GH"/>
</dbReference>
<dbReference type="Gene3D" id="3.20.20.80">
    <property type="entry name" value="Glycosidases"/>
    <property type="match status" value="1"/>
</dbReference>